<dbReference type="GeneID" id="95967304"/>
<dbReference type="PANTHER" id="PTHR43471">
    <property type="entry name" value="ABC TRANSPORTER PERMEASE"/>
    <property type="match status" value="1"/>
</dbReference>
<reference evidence="2 3" key="1">
    <citation type="submission" date="2023-09" db="EMBL/GenBank/DDBJ databases">
        <authorList>
            <person name="Golyshina O.V."/>
            <person name="Lunev E.A."/>
            <person name="Bargiela R."/>
            <person name="Gaines M.C."/>
            <person name="Daum B."/>
            <person name="Bale N.J."/>
            <person name="Koenen M."/>
            <person name="Sinninghe Damst J.S."/>
            <person name="Yakimov M."/>
            <person name="Golyshin P.N."/>
        </authorList>
    </citation>
    <scope>NUCLEOTIDE SEQUENCE [LARGE SCALE GENOMIC DNA]</scope>
    <source>
        <strain evidence="2 3">M1</strain>
    </source>
</reference>
<evidence type="ECO:0000313" key="3">
    <source>
        <dbReference type="Proteomes" id="UP001451606"/>
    </source>
</evidence>
<dbReference type="EMBL" id="CP133772">
    <property type="protein sequence ID" value="WYY00023.1"/>
    <property type="molecule type" value="Genomic_DNA"/>
</dbReference>
<evidence type="ECO:0000256" key="1">
    <source>
        <dbReference type="SAM" id="Phobius"/>
    </source>
</evidence>
<dbReference type="PANTHER" id="PTHR43471:SF10">
    <property type="entry name" value="SLL1107 PROTEIN"/>
    <property type="match status" value="1"/>
</dbReference>
<feature type="transmembrane region" description="Helical" evidence="1">
    <location>
        <begin position="67"/>
        <end position="89"/>
    </location>
</feature>
<feature type="transmembrane region" description="Helical" evidence="1">
    <location>
        <begin position="182"/>
        <end position="207"/>
    </location>
</feature>
<dbReference type="RefSeq" id="WP_393971979.1">
    <property type="nucleotide sequence ID" value="NZ_CP133772.1"/>
</dbReference>
<evidence type="ECO:0000313" key="2">
    <source>
        <dbReference type="EMBL" id="WYY00023.1"/>
    </source>
</evidence>
<feature type="transmembrane region" description="Helical" evidence="1">
    <location>
        <begin position="21"/>
        <end position="41"/>
    </location>
</feature>
<accession>A0AAX4NGD4</accession>
<dbReference type="AlphaFoldDB" id="A0AAX4NGD4"/>
<organism evidence="2 3">
    <name type="scientific">Oxyplasma meridianum</name>
    <dbReference type="NCBI Taxonomy" id="3073602"/>
    <lineage>
        <taxon>Archaea</taxon>
        <taxon>Methanobacteriati</taxon>
        <taxon>Thermoplasmatota</taxon>
        <taxon>Thermoplasmata</taxon>
        <taxon>Thermoplasmatales</taxon>
        <taxon>Thermoplasmataceae</taxon>
        <taxon>Oxyplasma</taxon>
    </lineage>
</organism>
<proteinExistence type="predicted"/>
<dbReference type="Proteomes" id="UP001451606">
    <property type="component" value="Chromosome"/>
</dbReference>
<name>A0AAX4NGD4_9ARCH</name>
<dbReference type="GO" id="GO:0005886">
    <property type="term" value="C:plasma membrane"/>
    <property type="evidence" value="ECO:0007669"/>
    <property type="project" value="UniProtKB-SubCell"/>
</dbReference>
<dbReference type="KEGG" id="omr:OXIME_000575"/>
<keyword evidence="1" id="KW-0472">Membrane</keyword>
<keyword evidence="1" id="KW-0812">Transmembrane</keyword>
<protein>
    <submittedName>
        <fullName evidence="2">ABC transporter permease</fullName>
    </submittedName>
</protein>
<keyword evidence="3" id="KW-1185">Reference proteome</keyword>
<gene>
    <name evidence="2" type="ORF">OXIME_000575</name>
</gene>
<dbReference type="GO" id="GO:0140359">
    <property type="term" value="F:ABC-type transporter activity"/>
    <property type="evidence" value="ECO:0007669"/>
    <property type="project" value="InterPro"/>
</dbReference>
<sequence>MTNRFSITYSYYFRNYYRSRSFYLMLLLVLLVSGLMVYLSFRYLNKLPDFIPQLKGKAISTSLKEDLFLYIWAFVLSDLPVFAAVFFGSPAISSEIENRTAFQIFPLPIGRSVLLMGKYLASVSVTLVITAIYILVEVVTYLIVFPGQLPVTFLQSIGLLAVFIFSISAFTFLVSSIFKKNLYAYITVFLIYFIIFSAMNIVFELIYSYNPFFLLDNAASIVERVFVNVSTSTFAVNNSIQGASISSIMVALLVMVLYLVVSLVIALLIFENKEVK</sequence>
<dbReference type="Pfam" id="PF12679">
    <property type="entry name" value="ABC2_membrane_2"/>
    <property type="match status" value="1"/>
</dbReference>
<feature type="transmembrane region" description="Helical" evidence="1">
    <location>
        <begin position="156"/>
        <end position="175"/>
    </location>
</feature>
<feature type="transmembrane region" description="Helical" evidence="1">
    <location>
        <begin position="248"/>
        <end position="270"/>
    </location>
</feature>
<keyword evidence="1" id="KW-1133">Transmembrane helix</keyword>
<feature type="transmembrane region" description="Helical" evidence="1">
    <location>
        <begin position="119"/>
        <end position="144"/>
    </location>
</feature>